<keyword evidence="4" id="KW-1185">Reference proteome</keyword>
<dbReference type="OrthoDB" id="2135488at2759"/>
<reference evidence="3" key="1">
    <citation type="submission" date="2022-10" db="EMBL/GenBank/DDBJ databases">
        <title>Tapping the CABI collections for fungal endophytes: first genome assemblies for Collariella, Neodidymelliopsis, Ascochyta clinopodiicola, Didymella pomorum, Didymosphaeria variabile, Neocosmospora piperis and Neocucurbitaria cava.</title>
        <authorList>
            <person name="Hill R."/>
        </authorList>
    </citation>
    <scope>NUCLEOTIDE SEQUENCE</scope>
    <source>
        <strain evidence="3">IMI 355082</strain>
    </source>
</reference>
<dbReference type="InterPro" id="IPR032466">
    <property type="entry name" value="Metal_Hydrolase"/>
</dbReference>
<proteinExistence type="predicted"/>
<dbReference type="SUPFAM" id="SSF51556">
    <property type="entry name" value="Metallo-dependent hydrolases"/>
    <property type="match status" value="1"/>
</dbReference>
<evidence type="ECO:0000313" key="3">
    <source>
        <dbReference type="EMBL" id="KAJ4395895.1"/>
    </source>
</evidence>
<dbReference type="Gene3D" id="3.20.20.140">
    <property type="entry name" value="Metal-dependent hydrolases"/>
    <property type="match status" value="1"/>
</dbReference>
<accession>A0A9W8Z1A7</accession>
<gene>
    <name evidence="3" type="ORF">N0V93_000111</name>
</gene>
<feature type="compositionally biased region" description="Basic and acidic residues" evidence="1">
    <location>
        <begin position="32"/>
        <end position="41"/>
    </location>
</feature>
<dbReference type="Pfam" id="PF04909">
    <property type="entry name" value="Amidohydro_2"/>
    <property type="match status" value="1"/>
</dbReference>
<dbReference type="GO" id="GO:0016787">
    <property type="term" value="F:hydrolase activity"/>
    <property type="evidence" value="ECO:0007669"/>
    <property type="project" value="InterPro"/>
</dbReference>
<feature type="region of interest" description="Disordered" evidence="1">
    <location>
        <begin position="21"/>
        <end position="41"/>
    </location>
</feature>
<feature type="domain" description="Amidohydrolase-related" evidence="2">
    <location>
        <begin position="66"/>
        <end position="336"/>
    </location>
</feature>
<name>A0A9W8Z1A7_9PEZI</name>
<dbReference type="InterPro" id="IPR006680">
    <property type="entry name" value="Amidohydro-rel"/>
</dbReference>
<evidence type="ECO:0000256" key="1">
    <source>
        <dbReference type="SAM" id="MobiDB-lite"/>
    </source>
</evidence>
<sequence>MASLLRNVLRPSSALDVRAFQQRPATPTAVDRGNKATSTHEEYIPTQQQVRLDVRSLTRMPPGSWDSHMHIVDASQYPLSPTAIYKPSRHTIAQAVAFETSVGASNVVIVQPSIYGYDNSCLLDSLRTLGPAIARGVVAFDPDTTTIATLQEWHDLGVRGVRVNLQSTSKAMSHDEMGAVLRQYAEMVRPMGWVIQVYIPLTMAKALETIVPDLGVRLCIDHMGSPGLSSNTSNLDPYSLDGFASLVRLLQAGNTWVKMSAAYRFSKHVDYVEDVEPIAKELLRVAPSRILFATDWPHTRFEGLDIRPWIESVMRWCNGDQELVTRIFRTNAAQLWT</sequence>
<protein>
    <recommendedName>
        <fullName evidence="2">Amidohydrolase-related domain-containing protein</fullName>
    </recommendedName>
</protein>
<dbReference type="EMBL" id="JAPEVB010000001">
    <property type="protein sequence ID" value="KAJ4395895.1"/>
    <property type="molecule type" value="Genomic_DNA"/>
</dbReference>
<organism evidence="3 4">
    <name type="scientific">Gnomoniopsis smithogilvyi</name>
    <dbReference type="NCBI Taxonomy" id="1191159"/>
    <lineage>
        <taxon>Eukaryota</taxon>
        <taxon>Fungi</taxon>
        <taxon>Dikarya</taxon>
        <taxon>Ascomycota</taxon>
        <taxon>Pezizomycotina</taxon>
        <taxon>Sordariomycetes</taxon>
        <taxon>Sordariomycetidae</taxon>
        <taxon>Diaporthales</taxon>
        <taxon>Gnomoniaceae</taxon>
        <taxon>Gnomoniopsis</taxon>
    </lineage>
</organism>
<dbReference type="PANTHER" id="PTHR35563">
    <property type="entry name" value="BARREL METAL-DEPENDENT HYDROLASE, PUTATIVE (AFU_ORTHOLOGUE AFUA_1G16240)-RELATED"/>
    <property type="match status" value="1"/>
</dbReference>
<dbReference type="InterPro" id="IPR052358">
    <property type="entry name" value="Aro_Compnd_Degr_Hydrolases"/>
</dbReference>
<evidence type="ECO:0000313" key="4">
    <source>
        <dbReference type="Proteomes" id="UP001140453"/>
    </source>
</evidence>
<evidence type="ECO:0000259" key="2">
    <source>
        <dbReference type="Pfam" id="PF04909"/>
    </source>
</evidence>
<comment type="caution">
    <text evidence="3">The sequence shown here is derived from an EMBL/GenBank/DDBJ whole genome shotgun (WGS) entry which is preliminary data.</text>
</comment>
<dbReference type="PANTHER" id="PTHR35563:SF2">
    <property type="entry name" value="BARREL METAL-DEPENDENT HYDROLASE, PUTATIVE (AFU_ORTHOLOGUE AFUA_1G16240)-RELATED"/>
    <property type="match status" value="1"/>
</dbReference>
<dbReference type="AlphaFoldDB" id="A0A9W8Z1A7"/>
<dbReference type="Proteomes" id="UP001140453">
    <property type="component" value="Unassembled WGS sequence"/>
</dbReference>